<protein>
    <recommendedName>
        <fullName evidence="2">DUF4440 domain-containing protein</fullName>
    </recommendedName>
</protein>
<dbReference type="SUPFAM" id="SSF54427">
    <property type="entry name" value="NTF2-like"/>
    <property type="match status" value="1"/>
</dbReference>
<comment type="caution">
    <text evidence="4">The sequence shown here is derived from an EMBL/GenBank/DDBJ whole genome shotgun (WGS) entry which is preliminary data.</text>
</comment>
<proteinExistence type="predicted"/>
<feature type="signal peptide" evidence="1">
    <location>
        <begin position="1"/>
        <end position="33"/>
    </location>
</feature>
<organism evidence="4 5">
    <name type="scientific">Flagellimonas taeanensis</name>
    <dbReference type="NCBI Taxonomy" id="1005926"/>
    <lineage>
        <taxon>Bacteria</taxon>
        <taxon>Pseudomonadati</taxon>
        <taxon>Bacteroidota</taxon>
        <taxon>Flavobacteriia</taxon>
        <taxon>Flavobacteriales</taxon>
        <taxon>Flavobacteriaceae</taxon>
        <taxon>Flagellimonas</taxon>
    </lineage>
</organism>
<feature type="chain" id="PRO_5009921452" description="DUF4440 domain-containing protein" evidence="1">
    <location>
        <begin position="34"/>
        <end position="157"/>
    </location>
</feature>
<dbReference type="InterPro" id="IPR032710">
    <property type="entry name" value="NTF2-like_dom_sf"/>
</dbReference>
<evidence type="ECO:0000313" key="5">
    <source>
        <dbReference type="Proteomes" id="UP000184031"/>
    </source>
</evidence>
<keyword evidence="1" id="KW-0732">Signal</keyword>
<dbReference type="Proteomes" id="UP000198940">
    <property type="component" value="Unassembled WGS sequence"/>
</dbReference>
<name>A0A1M6USK0_9FLAO</name>
<dbReference type="InterPro" id="IPR027843">
    <property type="entry name" value="DUF4440"/>
</dbReference>
<dbReference type="Gene3D" id="3.10.450.50">
    <property type="match status" value="1"/>
</dbReference>
<feature type="domain" description="DUF4440" evidence="2">
    <location>
        <begin position="44"/>
        <end position="149"/>
    </location>
</feature>
<accession>A0A1M6USK0</accession>
<dbReference type="EMBL" id="FOKU01000013">
    <property type="protein sequence ID" value="SFC53561.1"/>
    <property type="molecule type" value="Genomic_DNA"/>
</dbReference>
<evidence type="ECO:0000259" key="2">
    <source>
        <dbReference type="Pfam" id="PF14534"/>
    </source>
</evidence>
<dbReference type="OrthoDB" id="5383110at2"/>
<dbReference type="AlphaFoldDB" id="A0A1M6USK0"/>
<dbReference type="Proteomes" id="UP000184031">
    <property type="component" value="Unassembled WGS sequence"/>
</dbReference>
<evidence type="ECO:0000256" key="1">
    <source>
        <dbReference type="SAM" id="SignalP"/>
    </source>
</evidence>
<dbReference type="Pfam" id="PF14534">
    <property type="entry name" value="DUF4440"/>
    <property type="match status" value="1"/>
</dbReference>
<evidence type="ECO:0000313" key="4">
    <source>
        <dbReference type="EMBL" id="SHK72134.1"/>
    </source>
</evidence>
<evidence type="ECO:0000313" key="6">
    <source>
        <dbReference type="Proteomes" id="UP000198940"/>
    </source>
</evidence>
<sequence length="157" mass="17412">MKNYLLKYSSNFLMTTKHCFLGILLCFSTVLMAQNKDVEVKKIDGAVNQLYKAMVDGNKDELEELTMDNLTYGHSSGKIENKAEYVDGVLHGGFQFSSIIPVDQTISISGKTGIVRHIFKGEGTNNGTPATVNIGCLLVFQKEGGQWRLLARQAYKL</sequence>
<dbReference type="RefSeq" id="WP_090336651.1">
    <property type="nucleotide sequence ID" value="NZ_FOKU01000013.1"/>
</dbReference>
<dbReference type="STRING" id="1055723.SAMN05216293_1751"/>
<reference evidence="4 5" key="1">
    <citation type="submission" date="2016-11" db="EMBL/GenBank/DDBJ databases">
        <authorList>
            <person name="Varghese N."/>
            <person name="Submissions S."/>
        </authorList>
    </citation>
    <scope>NUCLEOTIDE SEQUENCE [LARGE SCALE GENOMIC DNA]</scope>
    <source>
        <strain evidence="4 5">CGMCC 1.12174</strain>
        <strain evidence="3 6">DSM 26351</strain>
    </source>
</reference>
<keyword evidence="6" id="KW-1185">Reference proteome</keyword>
<gene>
    <name evidence="3" type="ORF">SAMN04487891_11317</name>
    <name evidence="4" type="ORF">SAMN05216293_1751</name>
</gene>
<dbReference type="EMBL" id="FRAT01000004">
    <property type="protein sequence ID" value="SHK72134.1"/>
    <property type="molecule type" value="Genomic_DNA"/>
</dbReference>
<evidence type="ECO:0000313" key="3">
    <source>
        <dbReference type="EMBL" id="SFC53561.1"/>
    </source>
</evidence>